<evidence type="ECO:0000256" key="1">
    <source>
        <dbReference type="SAM" id="Phobius"/>
    </source>
</evidence>
<feature type="transmembrane region" description="Helical" evidence="1">
    <location>
        <begin position="71"/>
        <end position="94"/>
    </location>
</feature>
<name>A0A2W0ESZ8_PSEJE</name>
<reference evidence="2 3" key="1">
    <citation type="journal article" date="2018" name="Appl. Microbiol. Biotechnol.">
        <title>Characterization of the caprolactam degradation pathway in Pseudomonas jessenii using mass spectrometry-based proteomics.</title>
        <authorList>
            <person name="Otzen M."/>
            <person name="Palacio C."/>
            <person name="Janssen D.B."/>
        </authorList>
    </citation>
    <scope>NUCLEOTIDE SEQUENCE [LARGE SCALE GENOMIC DNA]</scope>
    <source>
        <strain evidence="2 3">GO3</strain>
    </source>
</reference>
<feature type="transmembrane region" description="Helical" evidence="1">
    <location>
        <begin position="26"/>
        <end position="44"/>
    </location>
</feature>
<organism evidence="2 3">
    <name type="scientific">Pseudomonas jessenii</name>
    <dbReference type="NCBI Taxonomy" id="77298"/>
    <lineage>
        <taxon>Bacteria</taxon>
        <taxon>Pseudomonadati</taxon>
        <taxon>Pseudomonadota</taxon>
        <taxon>Gammaproteobacteria</taxon>
        <taxon>Pseudomonadales</taxon>
        <taxon>Pseudomonadaceae</taxon>
        <taxon>Pseudomonas</taxon>
    </lineage>
</organism>
<keyword evidence="1" id="KW-0472">Membrane</keyword>
<dbReference type="Proteomes" id="UP000247437">
    <property type="component" value="Unassembled WGS sequence"/>
</dbReference>
<keyword evidence="1" id="KW-1133">Transmembrane helix</keyword>
<proteinExistence type="predicted"/>
<evidence type="ECO:0000313" key="2">
    <source>
        <dbReference type="EMBL" id="PYY71490.1"/>
    </source>
</evidence>
<evidence type="ECO:0000313" key="3">
    <source>
        <dbReference type="Proteomes" id="UP000247437"/>
    </source>
</evidence>
<dbReference type="RefSeq" id="WP_110658329.1">
    <property type="nucleotide sequence ID" value="NZ_PDLL01000041.1"/>
</dbReference>
<dbReference type="OrthoDB" id="7028382at2"/>
<keyword evidence="1" id="KW-0812">Transmembrane</keyword>
<accession>A0A2W0ESZ8</accession>
<comment type="caution">
    <text evidence="2">The sequence shown here is derived from an EMBL/GenBank/DDBJ whole genome shotgun (WGS) entry which is preliminary data.</text>
</comment>
<gene>
    <name evidence="2" type="ORF">CRX42_05930</name>
</gene>
<protein>
    <submittedName>
        <fullName evidence="2">Uncharacterized protein</fullName>
    </submittedName>
</protein>
<dbReference type="EMBL" id="PDLL01000041">
    <property type="protein sequence ID" value="PYY71490.1"/>
    <property type="molecule type" value="Genomic_DNA"/>
</dbReference>
<feature type="transmembrane region" description="Helical" evidence="1">
    <location>
        <begin position="139"/>
        <end position="160"/>
    </location>
</feature>
<dbReference type="AlphaFoldDB" id="A0A2W0ESZ8"/>
<sequence length="314" mass="35673">MWGNMYKERVVAWVQRVLPWSLPIKLVLSAFLGVLGGAGLLGYLSEYATYNYAIQYGIRPPLEGIPYLRPAVAFGSIFLLLTGALVFVISAGFWKVIAWHVDLLIYLPTVVGKLIKLPISDSQLQFGRFVAIARAQSNIMVMIYSLAFATLTLLVFWMLFHYFEVRTVDEVAVEFTAFVGGALFLYGFLIVSVMLRPRLIYWISIVSTVVYFLFCIYLIFSPVKYSELLRVLGYGGGYSVKVQLREEGSERKPLQQFQLMLRTNEAFIFYDSIKSEVIEIPRDQVRSLIHGVGGMNKLQSVLPSRIEFWPSLAK</sequence>
<feature type="transmembrane region" description="Helical" evidence="1">
    <location>
        <begin position="199"/>
        <end position="220"/>
    </location>
</feature>
<feature type="transmembrane region" description="Helical" evidence="1">
    <location>
        <begin position="172"/>
        <end position="193"/>
    </location>
</feature>